<comment type="function">
    <text evidence="1">Required for O(2)-independent ubiquinone (coenzyme Q) biosynthesis. Likely functions as an accessory factor.</text>
</comment>
<dbReference type="InterPro" id="IPR003033">
    <property type="entry name" value="SCP2_sterol-bd_dom"/>
</dbReference>
<dbReference type="SUPFAM" id="SSF55718">
    <property type="entry name" value="SCP-like"/>
    <property type="match status" value="1"/>
</dbReference>
<evidence type="ECO:0000259" key="2">
    <source>
        <dbReference type="Pfam" id="PF02036"/>
    </source>
</evidence>
<dbReference type="Proteomes" id="UP001501176">
    <property type="component" value="Unassembled WGS sequence"/>
</dbReference>
<sequence length="177" mass="19891">MQNTSTPAYRIPEPVARVLGHLPRYPGSVLFVTGLNLVLARHLHPDTLHMLEGRSLRIHVADAGLRFDYTWRNGAFRAARHDVAEPDLTFRANAWDFHCLLQRREDPDTLFFSRRLVIEGDTELGLMVKNTLDSIDMAVFQPRAVLRDVARTLGQRLMPRARAAQASAGIGGGVEIR</sequence>
<comment type="pathway">
    <text evidence="1">Cofactor biosynthesis; ubiquinone biosynthesis.</text>
</comment>
<dbReference type="InterPro" id="IPR036527">
    <property type="entry name" value="SCP2_sterol-bd_dom_sf"/>
</dbReference>
<dbReference type="RefSeq" id="WP_325126993.1">
    <property type="nucleotide sequence ID" value="NZ_BAAAFN010000006.1"/>
</dbReference>
<keyword evidence="4" id="KW-1185">Reference proteome</keyword>
<protein>
    <recommendedName>
        <fullName evidence="1">Ubiquinone biosynthesis accessory factor UbiT</fullName>
    </recommendedName>
</protein>
<feature type="domain" description="SCP2" evidence="2">
    <location>
        <begin position="44"/>
        <end position="133"/>
    </location>
</feature>
<accession>A0ABN0TFD0</accession>
<dbReference type="InterPro" id="IPR016830">
    <property type="entry name" value="UbiT"/>
</dbReference>
<evidence type="ECO:0000313" key="4">
    <source>
        <dbReference type="Proteomes" id="UP001501176"/>
    </source>
</evidence>
<evidence type="ECO:0000256" key="1">
    <source>
        <dbReference type="HAMAP-Rule" id="MF_02231"/>
    </source>
</evidence>
<dbReference type="HAMAP" id="MF_02231">
    <property type="entry name" value="UbiT"/>
    <property type="match status" value="1"/>
</dbReference>
<comment type="caution">
    <text evidence="3">The sequence shown here is derived from an EMBL/GenBank/DDBJ whole genome shotgun (WGS) entry which is preliminary data.</text>
</comment>
<evidence type="ECO:0000313" key="3">
    <source>
        <dbReference type="EMBL" id="GAA0220333.1"/>
    </source>
</evidence>
<proteinExistence type="inferred from homology"/>
<comment type="similarity">
    <text evidence="1">Belongs to the UbiT family.</text>
</comment>
<gene>
    <name evidence="1" type="primary">ubiT</name>
    <name evidence="3" type="ORF">GCM10009125_06690</name>
</gene>
<organism evidence="3 4">
    <name type="scientific">Castellaniella daejeonensis</name>
    <dbReference type="NCBI Taxonomy" id="659013"/>
    <lineage>
        <taxon>Bacteria</taxon>
        <taxon>Pseudomonadati</taxon>
        <taxon>Pseudomonadota</taxon>
        <taxon>Betaproteobacteria</taxon>
        <taxon>Burkholderiales</taxon>
        <taxon>Alcaligenaceae</taxon>
        <taxon>Castellaniella</taxon>
    </lineage>
</organism>
<dbReference type="Pfam" id="PF02036">
    <property type="entry name" value="SCP2"/>
    <property type="match status" value="1"/>
</dbReference>
<dbReference type="EMBL" id="BAAAFN010000006">
    <property type="protein sequence ID" value="GAA0220333.1"/>
    <property type="molecule type" value="Genomic_DNA"/>
</dbReference>
<dbReference type="Gene3D" id="3.30.1050.10">
    <property type="entry name" value="SCP2 sterol-binding domain"/>
    <property type="match status" value="1"/>
</dbReference>
<name>A0ABN0TFD0_9BURK</name>
<keyword evidence="1" id="KW-0831">Ubiquinone biosynthesis</keyword>
<reference evidence="3 4" key="1">
    <citation type="journal article" date="2019" name="Int. J. Syst. Evol. Microbiol.">
        <title>The Global Catalogue of Microorganisms (GCM) 10K type strain sequencing project: providing services to taxonomists for standard genome sequencing and annotation.</title>
        <authorList>
            <consortium name="The Broad Institute Genomics Platform"/>
            <consortium name="The Broad Institute Genome Sequencing Center for Infectious Disease"/>
            <person name="Wu L."/>
            <person name="Ma J."/>
        </authorList>
    </citation>
    <scope>NUCLEOTIDE SEQUENCE [LARGE SCALE GENOMIC DNA]</scope>
    <source>
        <strain evidence="3 4">JCM 16240</strain>
    </source>
</reference>